<comment type="caution">
    <text evidence="1">The sequence shown here is derived from an EMBL/GenBank/DDBJ whole genome shotgun (WGS) entry which is preliminary data.</text>
</comment>
<evidence type="ECO:0000313" key="2">
    <source>
        <dbReference type="Proteomes" id="UP001060215"/>
    </source>
</evidence>
<proteinExistence type="predicted"/>
<accession>A0ACC0FF58</accession>
<reference evidence="1 2" key="1">
    <citation type="journal article" date="2022" name="Plant J.">
        <title>Chromosome-level genome of Camellia lanceoleosa provides a valuable resource for understanding genome evolution and self-incompatibility.</title>
        <authorList>
            <person name="Gong W."/>
            <person name="Xiao S."/>
            <person name="Wang L."/>
            <person name="Liao Z."/>
            <person name="Chang Y."/>
            <person name="Mo W."/>
            <person name="Hu G."/>
            <person name="Li W."/>
            <person name="Zhao G."/>
            <person name="Zhu H."/>
            <person name="Hu X."/>
            <person name="Ji K."/>
            <person name="Xiang X."/>
            <person name="Song Q."/>
            <person name="Yuan D."/>
            <person name="Jin S."/>
            <person name="Zhang L."/>
        </authorList>
    </citation>
    <scope>NUCLEOTIDE SEQUENCE [LARGE SCALE GENOMIC DNA]</scope>
    <source>
        <strain evidence="1">SQ_2022a</strain>
    </source>
</reference>
<organism evidence="1 2">
    <name type="scientific">Camellia lanceoleosa</name>
    <dbReference type="NCBI Taxonomy" id="1840588"/>
    <lineage>
        <taxon>Eukaryota</taxon>
        <taxon>Viridiplantae</taxon>
        <taxon>Streptophyta</taxon>
        <taxon>Embryophyta</taxon>
        <taxon>Tracheophyta</taxon>
        <taxon>Spermatophyta</taxon>
        <taxon>Magnoliopsida</taxon>
        <taxon>eudicotyledons</taxon>
        <taxon>Gunneridae</taxon>
        <taxon>Pentapetalae</taxon>
        <taxon>asterids</taxon>
        <taxon>Ericales</taxon>
        <taxon>Theaceae</taxon>
        <taxon>Camellia</taxon>
    </lineage>
</organism>
<sequence length="126" mass="14213">MEFTPIGDNLFLFHFNHIADKQRVLLNSPWSFDKHLVLLSEMDAHLLPSKVVLSMASFWVQIHNLPLISMTREVGQLIGNKIGLVVDVECGYDGAAVGPLRIRVQIDVSKPLRRGMKLSVHNRNSI</sequence>
<name>A0ACC0FF58_9ERIC</name>
<evidence type="ECO:0000313" key="1">
    <source>
        <dbReference type="EMBL" id="KAI7987433.1"/>
    </source>
</evidence>
<dbReference type="Proteomes" id="UP001060215">
    <property type="component" value="Chromosome 14"/>
</dbReference>
<protein>
    <submittedName>
        <fullName evidence="1">Uncharacterized protein</fullName>
    </submittedName>
</protein>
<dbReference type="EMBL" id="CM045771">
    <property type="protein sequence ID" value="KAI7987433.1"/>
    <property type="molecule type" value="Genomic_DNA"/>
</dbReference>
<keyword evidence="2" id="KW-1185">Reference proteome</keyword>
<gene>
    <name evidence="1" type="ORF">LOK49_LG13G00733</name>
</gene>